<accession>A0ACB9LRB5</accession>
<dbReference type="EMBL" id="CM039436">
    <property type="protein sequence ID" value="KAI4313340.1"/>
    <property type="molecule type" value="Genomic_DNA"/>
</dbReference>
<proteinExistence type="predicted"/>
<comment type="caution">
    <text evidence="1">The sequence shown here is derived from an EMBL/GenBank/DDBJ whole genome shotgun (WGS) entry which is preliminary data.</text>
</comment>
<keyword evidence="2" id="KW-1185">Reference proteome</keyword>
<gene>
    <name evidence="1" type="ORF">L6164_026326</name>
</gene>
<evidence type="ECO:0000313" key="2">
    <source>
        <dbReference type="Proteomes" id="UP000828941"/>
    </source>
</evidence>
<organism evidence="1 2">
    <name type="scientific">Bauhinia variegata</name>
    <name type="common">Purple orchid tree</name>
    <name type="synonym">Phanera variegata</name>
    <dbReference type="NCBI Taxonomy" id="167791"/>
    <lineage>
        <taxon>Eukaryota</taxon>
        <taxon>Viridiplantae</taxon>
        <taxon>Streptophyta</taxon>
        <taxon>Embryophyta</taxon>
        <taxon>Tracheophyta</taxon>
        <taxon>Spermatophyta</taxon>
        <taxon>Magnoliopsida</taxon>
        <taxon>eudicotyledons</taxon>
        <taxon>Gunneridae</taxon>
        <taxon>Pentapetalae</taxon>
        <taxon>rosids</taxon>
        <taxon>fabids</taxon>
        <taxon>Fabales</taxon>
        <taxon>Fabaceae</taxon>
        <taxon>Cercidoideae</taxon>
        <taxon>Cercideae</taxon>
        <taxon>Bauhiniinae</taxon>
        <taxon>Bauhinia</taxon>
    </lineage>
</organism>
<protein>
    <submittedName>
        <fullName evidence="1">Uncharacterized protein</fullName>
    </submittedName>
</protein>
<sequence>MVGRLLGWQAVKRNLDLAILLPLFASMVFWVPVVDTIYAHQQDKKDDLKVGVKSTVFPFVDSNKMWLTGFRIACIGCLALCGFNAHIGIYFIFTCS</sequence>
<name>A0ACB9LRB5_BAUVA</name>
<evidence type="ECO:0000313" key="1">
    <source>
        <dbReference type="EMBL" id="KAI4313340.1"/>
    </source>
</evidence>
<reference evidence="1 2" key="1">
    <citation type="journal article" date="2022" name="DNA Res.">
        <title>Chromosomal-level genome assembly of the orchid tree Bauhinia variegata (Leguminosae; Cercidoideae) supports the allotetraploid origin hypothesis of Bauhinia.</title>
        <authorList>
            <person name="Zhong Y."/>
            <person name="Chen Y."/>
            <person name="Zheng D."/>
            <person name="Pang J."/>
            <person name="Liu Y."/>
            <person name="Luo S."/>
            <person name="Meng S."/>
            <person name="Qian L."/>
            <person name="Wei D."/>
            <person name="Dai S."/>
            <person name="Zhou R."/>
        </authorList>
    </citation>
    <scope>NUCLEOTIDE SEQUENCE [LARGE SCALE GENOMIC DNA]</scope>
    <source>
        <strain evidence="1">BV-YZ2020</strain>
    </source>
</reference>
<dbReference type="Proteomes" id="UP000828941">
    <property type="component" value="Chromosome 11"/>
</dbReference>